<organism evidence="4 6">
    <name type="scientific">Polarella glacialis</name>
    <name type="common">Dinoflagellate</name>
    <dbReference type="NCBI Taxonomy" id="89957"/>
    <lineage>
        <taxon>Eukaryota</taxon>
        <taxon>Sar</taxon>
        <taxon>Alveolata</taxon>
        <taxon>Dinophyceae</taxon>
        <taxon>Suessiales</taxon>
        <taxon>Suessiaceae</taxon>
        <taxon>Polarella</taxon>
    </lineage>
</organism>
<dbReference type="OMA" id="YVLESVN"/>
<evidence type="ECO:0000313" key="4">
    <source>
        <dbReference type="EMBL" id="CAE8604683.1"/>
    </source>
</evidence>
<comment type="similarity">
    <text evidence="1">Belongs to the PIGL family.</text>
</comment>
<dbReference type="OrthoDB" id="440160at2759"/>
<protein>
    <recommendedName>
        <fullName evidence="2">N-acetylglucosaminylphosphatidylinositol deacetylase</fullName>
        <ecNumber evidence="2">3.5.1.89</ecNumber>
    </recommendedName>
</protein>
<name>A0A813EU47_POLGL</name>
<dbReference type="Proteomes" id="UP000626109">
    <property type="component" value="Unassembled WGS sequence"/>
</dbReference>
<feature type="signal peptide" evidence="3">
    <location>
        <begin position="1"/>
        <end position="18"/>
    </location>
</feature>
<keyword evidence="3" id="KW-0732">Signal</keyword>
<dbReference type="AlphaFoldDB" id="A0A813EU47"/>
<sequence length="253" mass="27310">MELSVLGVLLAFLLVAVAAVMFRSAGCSEALAAYGIRPQDSVLLVVAHPDDEAMFFWPTLLGLRSAGVRLSVLCLSTGNFDGLGAVRRAEMQRSCASLGIVGDALKVVDVPELQDGPRSWEEAEVAKVVKEHLHSTAARFVLTFDEQGVSGHPNHVSTSRGVRVAAARSSEAPPCVLMLDSVSFAVKYLGALHLLTASRSSFSCSNLLACLSALSVHRSQLVWYRILFTMFSSYSYVNAYTEVALTKLKDRKT</sequence>
<feature type="chain" id="PRO_5035682243" description="N-acetylglucosaminylphosphatidylinositol deacetylase" evidence="3">
    <location>
        <begin position="19"/>
        <end position="253"/>
    </location>
</feature>
<evidence type="ECO:0000256" key="1">
    <source>
        <dbReference type="ARBA" id="ARBA00006066"/>
    </source>
</evidence>
<dbReference type="EMBL" id="CAJNNV010016794">
    <property type="protein sequence ID" value="CAE8604683.1"/>
    <property type="molecule type" value="Genomic_DNA"/>
</dbReference>
<dbReference type="InterPro" id="IPR003737">
    <property type="entry name" value="GlcNAc_PI_deacetylase-related"/>
</dbReference>
<gene>
    <name evidence="4" type="ORF">PGLA1383_LOCUS22833</name>
    <name evidence="5" type="ORF">PGLA2088_LOCUS19248</name>
</gene>
<dbReference type="EC" id="3.5.1.89" evidence="2"/>
<dbReference type="UniPathway" id="UPA00196"/>
<evidence type="ECO:0000313" key="5">
    <source>
        <dbReference type="EMBL" id="CAE8675095.1"/>
    </source>
</evidence>
<proteinExistence type="inferred from homology"/>
<dbReference type="Gene3D" id="3.40.50.10320">
    <property type="entry name" value="LmbE-like"/>
    <property type="match status" value="1"/>
</dbReference>
<dbReference type="GO" id="GO:0006506">
    <property type="term" value="P:GPI anchor biosynthetic process"/>
    <property type="evidence" value="ECO:0007669"/>
    <property type="project" value="UniProtKB-UniPathway"/>
</dbReference>
<dbReference type="PANTHER" id="PTHR12993:SF11">
    <property type="entry name" value="N-ACETYLGLUCOSAMINYL-PHOSPHATIDYLINOSITOL DE-N-ACETYLASE"/>
    <property type="match status" value="1"/>
</dbReference>
<evidence type="ECO:0000313" key="6">
    <source>
        <dbReference type="Proteomes" id="UP000654075"/>
    </source>
</evidence>
<dbReference type="GO" id="GO:0016020">
    <property type="term" value="C:membrane"/>
    <property type="evidence" value="ECO:0007669"/>
    <property type="project" value="GOC"/>
</dbReference>
<evidence type="ECO:0000256" key="3">
    <source>
        <dbReference type="SAM" id="SignalP"/>
    </source>
</evidence>
<dbReference type="InterPro" id="IPR024078">
    <property type="entry name" value="LmbE-like_dom_sf"/>
</dbReference>
<dbReference type="Proteomes" id="UP000654075">
    <property type="component" value="Unassembled WGS sequence"/>
</dbReference>
<accession>A0A813EU47</accession>
<reference evidence="4" key="1">
    <citation type="submission" date="2021-02" db="EMBL/GenBank/DDBJ databases">
        <authorList>
            <person name="Dougan E. K."/>
            <person name="Rhodes N."/>
            <person name="Thang M."/>
            <person name="Chan C."/>
        </authorList>
    </citation>
    <scope>NUCLEOTIDE SEQUENCE</scope>
</reference>
<keyword evidence="6" id="KW-1185">Reference proteome</keyword>
<dbReference type="EMBL" id="CAJNNW010024977">
    <property type="protein sequence ID" value="CAE8675095.1"/>
    <property type="molecule type" value="Genomic_DNA"/>
</dbReference>
<dbReference type="PANTHER" id="PTHR12993">
    <property type="entry name" value="N-ACETYLGLUCOSAMINYL-PHOSPHATIDYLINOSITOL DE-N-ACETYLASE-RELATED"/>
    <property type="match status" value="1"/>
</dbReference>
<evidence type="ECO:0000256" key="2">
    <source>
        <dbReference type="ARBA" id="ARBA00012176"/>
    </source>
</evidence>
<dbReference type="SUPFAM" id="SSF102588">
    <property type="entry name" value="LmbE-like"/>
    <property type="match status" value="1"/>
</dbReference>
<comment type="caution">
    <text evidence="4">The sequence shown here is derived from an EMBL/GenBank/DDBJ whole genome shotgun (WGS) entry which is preliminary data.</text>
</comment>
<dbReference type="GO" id="GO:0000225">
    <property type="term" value="F:N-acetylglucosaminylphosphatidylinositol deacetylase activity"/>
    <property type="evidence" value="ECO:0007669"/>
    <property type="project" value="UniProtKB-EC"/>
</dbReference>
<dbReference type="GO" id="GO:0005783">
    <property type="term" value="C:endoplasmic reticulum"/>
    <property type="evidence" value="ECO:0007669"/>
    <property type="project" value="TreeGrafter"/>
</dbReference>
<dbReference type="Pfam" id="PF02585">
    <property type="entry name" value="PIG-L"/>
    <property type="match status" value="1"/>
</dbReference>